<dbReference type="RefSeq" id="WP_147232846.1">
    <property type="nucleotide sequence ID" value="NZ_QOCE01000021.1"/>
</dbReference>
<dbReference type="AlphaFoldDB" id="A0A366X626"/>
<dbReference type="EMBL" id="QOCE01000021">
    <property type="protein sequence ID" value="RBW57121.1"/>
    <property type="molecule type" value="Genomic_DNA"/>
</dbReference>
<sequence>MPKTNYSKPREVESAKNVRSGYHSVKIHGNSGSVRSVNGKTISIRDAAKAAEKRFKGSMKLLA</sequence>
<comment type="caution">
    <text evidence="2">The sequence shown here is derived from an EMBL/GenBank/DDBJ whole genome shotgun (WGS) entry which is preliminary data.</text>
</comment>
<reference evidence="2 3" key="1">
    <citation type="submission" date="2018-07" db="EMBL/GenBank/DDBJ databases">
        <title>Modular assembly of carbohydrate-degrading microbial communities in the ocean.</title>
        <authorList>
            <person name="Enke T.N."/>
            <person name="Datta M.S."/>
            <person name="Schwartzman J.A."/>
            <person name="Cermak N."/>
            <person name="Schmitz D.A."/>
            <person name="Barrere J."/>
            <person name="Cordero O.X."/>
        </authorList>
    </citation>
    <scope>NUCLEOTIDE SEQUENCE [LARGE SCALE GENOMIC DNA]</scope>
    <source>
        <strain evidence="2 3">C3M10</strain>
    </source>
</reference>
<evidence type="ECO:0000313" key="3">
    <source>
        <dbReference type="Proteomes" id="UP000252706"/>
    </source>
</evidence>
<gene>
    <name evidence="2" type="ORF">DS909_08385</name>
</gene>
<protein>
    <submittedName>
        <fullName evidence="2">Uncharacterized protein</fullName>
    </submittedName>
</protein>
<organism evidence="2 3">
    <name type="scientific">Phaeobacter gallaeciensis</name>
    <dbReference type="NCBI Taxonomy" id="60890"/>
    <lineage>
        <taxon>Bacteria</taxon>
        <taxon>Pseudomonadati</taxon>
        <taxon>Pseudomonadota</taxon>
        <taxon>Alphaproteobacteria</taxon>
        <taxon>Rhodobacterales</taxon>
        <taxon>Roseobacteraceae</taxon>
        <taxon>Phaeobacter</taxon>
    </lineage>
</organism>
<proteinExistence type="predicted"/>
<evidence type="ECO:0000256" key="1">
    <source>
        <dbReference type="SAM" id="MobiDB-lite"/>
    </source>
</evidence>
<dbReference type="Proteomes" id="UP000252706">
    <property type="component" value="Unassembled WGS sequence"/>
</dbReference>
<accession>A0A366X626</accession>
<name>A0A366X626_9RHOB</name>
<evidence type="ECO:0000313" key="2">
    <source>
        <dbReference type="EMBL" id="RBW57121.1"/>
    </source>
</evidence>
<feature type="region of interest" description="Disordered" evidence="1">
    <location>
        <begin position="1"/>
        <end position="33"/>
    </location>
</feature>